<gene>
    <name evidence="2" type="ORF">OXX778_LOCUS20598</name>
</gene>
<reference evidence="2" key="1">
    <citation type="submission" date="2021-02" db="EMBL/GenBank/DDBJ databases">
        <authorList>
            <person name="Nowell W R."/>
        </authorList>
    </citation>
    <scope>NUCLEOTIDE SEQUENCE</scope>
    <source>
        <strain evidence="2">Ploen Becks lab</strain>
    </source>
</reference>
<protein>
    <submittedName>
        <fullName evidence="2">Uncharacterized protein</fullName>
    </submittedName>
</protein>
<feature type="compositionally biased region" description="Acidic residues" evidence="1">
    <location>
        <begin position="66"/>
        <end position="82"/>
    </location>
</feature>
<name>A0A814NC82_9BILA</name>
<accession>A0A814NC82</accession>
<comment type="caution">
    <text evidence="2">The sequence shown here is derived from an EMBL/GenBank/DDBJ whole genome shotgun (WGS) entry which is preliminary data.</text>
</comment>
<evidence type="ECO:0000313" key="2">
    <source>
        <dbReference type="EMBL" id="CAF1089514.1"/>
    </source>
</evidence>
<evidence type="ECO:0000313" key="3">
    <source>
        <dbReference type="Proteomes" id="UP000663879"/>
    </source>
</evidence>
<sequence length="82" mass="9572">MLNSSWDLEMNSSIRDSVEDEFERLSTEFSNFYPDQNLEEFDDVDNNLKTFENLNEIIAPNSQSEILEDSDSDNDQGQEEKN</sequence>
<dbReference type="Proteomes" id="UP000663879">
    <property type="component" value="Unassembled WGS sequence"/>
</dbReference>
<proteinExistence type="predicted"/>
<feature type="region of interest" description="Disordered" evidence="1">
    <location>
        <begin position="59"/>
        <end position="82"/>
    </location>
</feature>
<dbReference type="EMBL" id="CAJNOC010006976">
    <property type="protein sequence ID" value="CAF1089514.1"/>
    <property type="molecule type" value="Genomic_DNA"/>
</dbReference>
<keyword evidence="3" id="KW-1185">Reference proteome</keyword>
<dbReference type="AlphaFoldDB" id="A0A814NC82"/>
<evidence type="ECO:0000256" key="1">
    <source>
        <dbReference type="SAM" id="MobiDB-lite"/>
    </source>
</evidence>
<organism evidence="2 3">
    <name type="scientific">Brachionus calyciflorus</name>
    <dbReference type="NCBI Taxonomy" id="104777"/>
    <lineage>
        <taxon>Eukaryota</taxon>
        <taxon>Metazoa</taxon>
        <taxon>Spiralia</taxon>
        <taxon>Gnathifera</taxon>
        <taxon>Rotifera</taxon>
        <taxon>Eurotatoria</taxon>
        <taxon>Monogononta</taxon>
        <taxon>Pseudotrocha</taxon>
        <taxon>Ploima</taxon>
        <taxon>Brachionidae</taxon>
        <taxon>Brachionus</taxon>
    </lineage>
</organism>